<accession>A0A3A8KFQ6</accession>
<comment type="caution">
    <text evidence="2">The sequence shown here is derived from an EMBL/GenBank/DDBJ whole genome shotgun (WGS) entry which is preliminary data.</text>
</comment>
<evidence type="ECO:0000259" key="1">
    <source>
        <dbReference type="Pfam" id="PF07791"/>
    </source>
</evidence>
<reference evidence="3" key="1">
    <citation type="submission" date="2018-09" db="EMBL/GenBank/DDBJ databases">
        <authorList>
            <person name="Livingstone P.G."/>
            <person name="Whitworth D.E."/>
        </authorList>
    </citation>
    <scope>NUCLEOTIDE SEQUENCE [LARGE SCALE GENOMIC DNA]</scope>
    <source>
        <strain evidence="3">CA043D</strain>
    </source>
</reference>
<evidence type="ECO:0000313" key="2">
    <source>
        <dbReference type="EMBL" id="RKH01292.1"/>
    </source>
</evidence>
<dbReference type="InterPro" id="IPR012433">
    <property type="entry name" value="Imm11"/>
</dbReference>
<dbReference type="EMBL" id="RAWE01000074">
    <property type="protein sequence ID" value="RKH01292.1"/>
    <property type="molecule type" value="Genomic_DNA"/>
</dbReference>
<evidence type="ECO:0000313" key="3">
    <source>
        <dbReference type="Proteomes" id="UP000268313"/>
    </source>
</evidence>
<dbReference type="AlphaFoldDB" id="A0A3A8KFQ6"/>
<dbReference type="Pfam" id="PF07791">
    <property type="entry name" value="Imm11"/>
    <property type="match status" value="1"/>
</dbReference>
<dbReference type="OrthoDB" id="5519516at2"/>
<name>A0A3A8KFQ6_9BACT</name>
<proteinExistence type="predicted"/>
<dbReference type="RefSeq" id="WP_120604288.1">
    <property type="nucleotide sequence ID" value="NZ_RAWE01000074.1"/>
</dbReference>
<gene>
    <name evidence="2" type="ORF">D7X32_20695</name>
</gene>
<sequence>MPESYYVLGAEDPDVGYRARLAYTRDHPLRSWMTGVRFDKQPPAPIPLKLRGTDEEGWVLGELWLTPITVMSKRLHEVLLRAGVDNLDTYAVELTDPEDGTVYRDFVAFNLVGKVAAADAGKTRFAAGGKERTGSADIDSLAVDLDKTRGALMFRLAESVNAIVVHASVKDAIEAAGISTLTFLEPEDWAG</sequence>
<dbReference type="Proteomes" id="UP000268313">
    <property type="component" value="Unassembled WGS sequence"/>
</dbReference>
<feature type="domain" description="Immunity MXAN-0049 protein" evidence="1">
    <location>
        <begin position="47"/>
        <end position="185"/>
    </location>
</feature>
<keyword evidence="3" id="KW-1185">Reference proteome</keyword>
<organism evidence="2 3">
    <name type="scientific">Corallococcus carmarthensis</name>
    <dbReference type="NCBI Taxonomy" id="2316728"/>
    <lineage>
        <taxon>Bacteria</taxon>
        <taxon>Pseudomonadati</taxon>
        <taxon>Myxococcota</taxon>
        <taxon>Myxococcia</taxon>
        <taxon>Myxococcales</taxon>
        <taxon>Cystobacterineae</taxon>
        <taxon>Myxococcaceae</taxon>
        <taxon>Corallococcus</taxon>
    </lineage>
</organism>
<protein>
    <recommendedName>
        <fullName evidence="1">Immunity MXAN-0049 protein domain-containing protein</fullName>
    </recommendedName>
</protein>